<protein>
    <submittedName>
        <fullName evidence="2">Uncharacterized protein</fullName>
    </submittedName>
</protein>
<organism evidence="2 3">
    <name type="scientific">Fasciolopsis buskii</name>
    <dbReference type="NCBI Taxonomy" id="27845"/>
    <lineage>
        <taxon>Eukaryota</taxon>
        <taxon>Metazoa</taxon>
        <taxon>Spiralia</taxon>
        <taxon>Lophotrochozoa</taxon>
        <taxon>Platyhelminthes</taxon>
        <taxon>Trematoda</taxon>
        <taxon>Digenea</taxon>
        <taxon>Plagiorchiida</taxon>
        <taxon>Echinostomata</taxon>
        <taxon>Echinostomatoidea</taxon>
        <taxon>Fasciolidae</taxon>
        <taxon>Fasciolopsis</taxon>
    </lineage>
</organism>
<accession>A0A8E0S0L0</accession>
<dbReference type="AlphaFoldDB" id="A0A8E0S0L0"/>
<reference evidence="2" key="1">
    <citation type="submission" date="2019-05" db="EMBL/GenBank/DDBJ databases">
        <title>Annotation for the trematode Fasciolopsis buski.</title>
        <authorList>
            <person name="Choi Y.-J."/>
        </authorList>
    </citation>
    <scope>NUCLEOTIDE SEQUENCE</scope>
    <source>
        <strain evidence="2">HT</strain>
        <tissue evidence="2">Whole worm</tissue>
    </source>
</reference>
<dbReference type="EMBL" id="LUCM01001762">
    <property type="protein sequence ID" value="KAA0198399.1"/>
    <property type="molecule type" value="Genomic_DNA"/>
</dbReference>
<feature type="compositionally biased region" description="Polar residues" evidence="1">
    <location>
        <begin position="377"/>
        <end position="386"/>
    </location>
</feature>
<proteinExistence type="predicted"/>
<gene>
    <name evidence="2" type="ORF">FBUS_09168</name>
</gene>
<name>A0A8E0S0L0_9TREM</name>
<sequence>MLYSNPFDAAHENLTKGRGTSEQWFTHSTELVIPKAKTRVRFDAIEIAERNKQTVSTAVLAGFVDRSTLVEEPVRCETRLRSNEARKNAMKFREQADRWYDFEGNMHFHPSPKPPRIGAGQEAEEIFKNMTRKPDWFQQTNETEQSFSQESGRVASGYATRNREQDWFCHRSARDQSNFVQPVHNRVRYDGLEYAARNRGTADILHMKKDPNEIPYTGSYSCPTTEARSNAYWDKIGVAMAGVLGNSNNLGTRGKNGIDGHVVYSERPRTAKVRGSEAEEWQIRGKDGCLGGSMFQQQQEVPSEVQSKTCHRVRLEAEEYQAKSLRGAQLRSCMQMPRGNCDSTVDPGPSGGLPKSRLRSEEAYDAMRRNRGDMSSYLGSASTSVTMPDRRRIQPRGLPSSESQEAALRNQGYATKELLSNDHLSPEPTRKCFVSLPEDIRELAQQSRQGLVGHLLCGRQSEVPLTGSEARVHRRLHYEGVEFADQQRGDQMNAILNQRS</sequence>
<evidence type="ECO:0000313" key="2">
    <source>
        <dbReference type="EMBL" id="KAA0198399.1"/>
    </source>
</evidence>
<feature type="region of interest" description="Disordered" evidence="1">
    <location>
        <begin position="373"/>
        <end position="406"/>
    </location>
</feature>
<keyword evidence="3" id="KW-1185">Reference proteome</keyword>
<dbReference type="OrthoDB" id="6238492at2759"/>
<dbReference type="Proteomes" id="UP000728185">
    <property type="component" value="Unassembled WGS sequence"/>
</dbReference>
<evidence type="ECO:0000256" key="1">
    <source>
        <dbReference type="SAM" id="MobiDB-lite"/>
    </source>
</evidence>
<comment type="caution">
    <text evidence="2">The sequence shown here is derived from an EMBL/GenBank/DDBJ whole genome shotgun (WGS) entry which is preliminary data.</text>
</comment>
<evidence type="ECO:0000313" key="3">
    <source>
        <dbReference type="Proteomes" id="UP000728185"/>
    </source>
</evidence>